<dbReference type="SUPFAM" id="SSF81593">
    <property type="entry name" value="Nucleotidyltransferase substrate binding subunit/domain"/>
    <property type="match status" value="1"/>
</dbReference>
<dbReference type="Pfam" id="PF07827">
    <property type="entry name" value="KNTase_C"/>
    <property type="match status" value="1"/>
</dbReference>
<evidence type="ECO:0000259" key="1">
    <source>
        <dbReference type="Pfam" id="PF07827"/>
    </source>
</evidence>
<dbReference type="Gene3D" id="1.20.120.330">
    <property type="entry name" value="Nucleotidyltransferases domain 2"/>
    <property type="match status" value="1"/>
</dbReference>
<evidence type="ECO:0000313" key="3">
    <source>
        <dbReference type="Proteomes" id="UP001343257"/>
    </source>
</evidence>
<dbReference type="RefSeq" id="WP_328280745.1">
    <property type="nucleotide sequence ID" value="NZ_JARTLD010000052.1"/>
</dbReference>
<dbReference type="SUPFAM" id="SSF81301">
    <property type="entry name" value="Nucleotidyltransferase"/>
    <property type="match status" value="1"/>
</dbReference>
<accession>A0ABU6PZU2</accession>
<evidence type="ECO:0000313" key="2">
    <source>
        <dbReference type="EMBL" id="MED5019640.1"/>
    </source>
</evidence>
<dbReference type="Gene3D" id="3.30.460.10">
    <property type="entry name" value="Beta Polymerase, domain 2"/>
    <property type="match status" value="1"/>
</dbReference>
<keyword evidence="3" id="KW-1185">Reference proteome</keyword>
<proteinExistence type="predicted"/>
<gene>
    <name evidence="2" type="ORF">P9847_20295</name>
</gene>
<dbReference type="EMBL" id="JARTLD010000052">
    <property type="protein sequence ID" value="MED5019640.1"/>
    <property type="molecule type" value="Genomic_DNA"/>
</dbReference>
<dbReference type="Proteomes" id="UP001343257">
    <property type="component" value="Unassembled WGS sequence"/>
</dbReference>
<reference evidence="2 3" key="1">
    <citation type="submission" date="2023-03" db="EMBL/GenBank/DDBJ databases">
        <title>Bacillus Genome Sequencing.</title>
        <authorList>
            <person name="Dunlap C."/>
        </authorList>
    </citation>
    <scope>NUCLEOTIDE SEQUENCE [LARGE SCALE GENOMIC DNA]</scope>
    <source>
        <strain evidence="2 3">NRS-52</strain>
    </source>
</reference>
<dbReference type="InterPro" id="IPR043519">
    <property type="entry name" value="NT_sf"/>
</dbReference>
<organism evidence="2 3">
    <name type="scientific">Paenibacillus chibensis</name>
    <dbReference type="NCBI Taxonomy" id="59846"/>
    <lineage>
        <taxon>Bacteria</taxon>
        <taxon>Bacillati</taxon>
        <taxon>Bacillota</taxon>
        <taxon>Bacilli</taxon>
        <taxon>Bacillales</taxon>
        <taxon>Paenibacillaceae</taxon>
        <taxon>Paenibacillus</taxon>
    </lineage>
</organism>
<feature type="domain" description="Kanamycin nucleotidyltransferase C-terminal" evidence="1">
    <location>
        <begin position="115"/>
        <end position="244"/>
    </location>
</feature>
<dbReference type="CDD" id="cd05403">
    <property type="entry name" value="NT_KNTase_like"/>
    <property type="match status" value="1"/>
</dbReference>
<comment type="caution">
    <text evidence="2">The sequence shown here is derived from an EMBL/GenBank/DDBJ whole genome shotgun (WGS) entry which is preliminary data.</text>
</comment>
<name>A0ABU6PZU2_9BACL</name>
<sequence>MLSYPAATTKEQKLHMIDQLKNRLLHLHGDAILAIGIYGSIAQGIDGPYSDIELRVVTKDGVSLPGYEFIYLPFKIEISMIQKQEMYRSASAVDDSWAIKAGAYAHLAAIYDPNGLLEEIRTLPMQVPEEAIREVMREFMIWEPYETVGKIRNNKLDGNYSYLPLGAKDLAWQTAKLIGLANRTFFNTRARTYEESLQMPSRPSGYDELVELVIRGQLHEMEMVYERCENLWTGLNEWVEEMGIDYRLMELPF</sequence>
<dbReference type="InterPro" id="IPR012481">
    <property type="entry name" value="KNTase_C"/>
</dbReference>
<protein>
    <submittedName>
        <fullName evidence="2">Kanamycin nucleotidyltransferase C-terminal domain-containing protein</fullName>
    </submittedName>
</protein>